<accession>A0A6J5X3J5</accession>
<organism evidence="1 2">
    <name type="scientific">Prunus armeniaca</name>
    <name type="common">Apricot</name>
    <name type="synonym">Armeniaca vulgaris</name>
    <dbReference type="NCBI Taxonomy" id="36596"/>
    <lineage>
        <taxon>Eukaryota</taxon>
        <taxon>Viridiplantae</taxon>
        <taxon>Streptophyta</taxon>
        <taxon>Embryophyta</taxon>
        <taxon>Tracheophyta</taxon>
        <taxon>Spermatophyta</taxon>
        <taxon>Magnoliopsida</taxon>
        <taxon>eudicotyledons</taxon>
        <taxon>Gunneridae</taxon>
        <taxon>Pentapetalae</taxon>
        <taxon>rosids</taxon>
        <taxon>fabids</taxon>
        <taxon>Rosales</taxon>
        <taxon>Rosaceae</taxon>
        <taxon>Amygdaloideae</taxon>
        <taxon>Amygdaleae</taxon>
        <taxon>Prunus</taxon>
    </lineage>
</organism>
<dbReference type="UniPathway" id="UPA00143"/>
<protein>
    <submittedName>
        <fullName evidence="1">Uncharacterized protein</fullName>
    </submittedName>
</protein>
<dbReference type="OrthoDB" id="8062037at2759"/>
<dbReference type="AlphaFoldDB" id="A0A6J5X3J5"/>
<name>A0A6J5X3J5_PRUAR</name>
<proteinExistence type="predicted"/>
<reference evidence="2" key="1">
    <citation type="journal article" date="2020" name="Genome Biol.">
        <title>Gamete binning: chromosome-level and haplotype-resolved genome assembly enabled by high-throughput single-cell sequencing of gamete genomes.</title>
        <authorList>
            <person name="Campoy J.A."/>
            <person name="Sun H."/>
            <person name="Goel M."/>
            <person name="Jiao W.-B."/>
            <person name="Folz-Donahue K."/>
            <person name="Wang N."/>
            <person name="Rubio M."/>
            <person name="Liu C."/>
            <person name="Kukat C."/>
            <person name="Ruiz D."/>
            <person name="Huettel B."/>
            <person name="Schneeberger K."/>
        </authorList>
    </citation>
    <scope>NUCLEOTIDE SEQUENCE [LARGE SCALE GENOMIC DNA]</scope>
    <source>
        <strain evidence="2">cv. Rojo Pasion</strain>
    </source>
</reference>
<keyword evidence="2" id="KW-1185">Reference proteome</keyword>
<dbReference type="GO" id="GO:0016567">
    <property type="term" value="P:protein ubiquitination"/>
    <property type="evidence" value="ECO:0007669"/>
    <property type="project" value="UniProtKB-UniPathway"/>
</dbReference>
<dbReference type="EMBL" id="CAEKKB010000004">
    <property type="protein sequence ID" value="CAB4306987.1"/>
    <property type="molecule type" value="Genomic_DNA"/>
</dbReference>
<evidence type="ECO:0000313" key="1">
    <source>
        <dbReference type="EMBL" id="CAB4306987.1"/>
    </source>
</evidence>
<sequence length="186" mass="21228">MEITGHTMVWGQTGVETRLSLTVHVLKVQVEGLNYLGWSRTIGKPNLNFKMQRVPISTCFLARLRSKVGVSARQEHACYWEDYRINGGDFVLKRSHSFGFERSSASAERMMVTEPATTSSWQYHRGSFWSKRLSPFGSLMKARVFSFKSTYRGGVNMKSSFFHQKFFFPLTEPSVRFSDGSVRGSS</sequence>
<dbReference type="Proteomes" id="UP000507245">
    <property type="component" value="Unassembled WGS sequence"/>
</dbReference>
<gene>
    <name evidence="1" type="ORF">ORAREDHAP_LOCUS25361</name>
</gene>
<evidence type="ECO:0000313" key="2">
    <source>
        <dbReference type="Proteomes" id="UP000507245"/>
    </source>
</evidence>